<gene>
    <name evidence="1" type="ORF">UFOPK3417_01385</name>
</gene>
<accession>A0A6J7EIN7</accession>
<dbReference type="AlphaFoldDB" id="A0A6J7EIN7"/>
<name>A0A6J7EIN7_9ZZZZ</name>
<dbReference type="EMBL" id="CAFBLR010000146">
    <property type="protein sequence ID" value="CAB4881215.1"/>
    <property type="molecule type" value="Genomic_DNA"/>
</dbReference>
<organism evidence="1">
    <name type="scientific">freshwater metagenome</name>
    <dbReference type="NCBI Taxonomy" id="449393"/>
    <lineage>
        <taxon>unclassified sequences</taxon>
        <taxon>metagenomes</taxon>
        <taxon>ecological metagenomes</taxon>
    </lineage>
</organism>
<sequence>MAEAVFWKIMMITVAPSRPRPTVNMPATPPVRNATVSALGIEPVLAAAAVRTLPRVASVIPM</sequence>
<proteinExistence type="predicted"/>
<evidence type="ECO:0000313" key="1">
    <source>
        <dbReference type="EMBL" id="CAB4881215.1"/>
    </source>
</evidence>
<reference evidence="1" key="1">
    <citation type="submission" date="2020-05" db="EMBL/GenBank/DDBJ databases">
        <authorList>
            <person name="Chiriac C."/>
            <person name="Salcher M."/>
            <person name="Ghai R."/>
            <person name="Kavagutti S V."/>
        </authorList>
    </citation>
    <scope>NUCLEOTIDE SEQUENCE</scope>
</reference>
<protein>
    <submittedName>
        <fullName evidence="1">Unannotated protein</fullName>
    </submittedName>
</protein>